<keyword evidence="3" id="KW-1185">Reference proteome</keyword>
<dbReference type="EMBL" id="BGPR01009041">
    <property type="protein sequence ID" value="GBN37585.1"/>
    <property type="molecule type" value="Genomic_DNA"/>
</dbReference>
<proteinExistence type="predicted"/>
<comment type="caution">
    <text evidence="2">The sequence shown here is derived from an EMBL/GenBank/DDBJ whole genome shotgun (WGS) entry which is preliminary data.</text>
</comment>
<evidence type="ECO:0000313" key="3">
    <source>
        <dbReference type="Proteomes" id="UP000499080"/>
    </source>
</evidence>
<reference evidence="2 3" key="1">
    <citation type="journal article" date="2019" name="Sci. Rep.">
        <title>Orb-weaving spider Araneus ventricosus genome elucidates the spidroin gene catalogue.</title>
        <authorList>
            <person name="Kono N."/>
            <person name="Nakamura H."/>
            <person name="Ohtoshi R."/>
            <person name="Moran D.A.P."/>
            <person name="Shinohara A."/>
            <person name="Yoshida Y."/>
            <person name="Fujiwara M."/>
            <person name="Mori M."/>
            <person name="Tomita M."/>
            <person name="Arakawa K."/>
        </authorList>
    </citation>
    <scope>NUCLEOTIDE SEQUENCE [LARGE SCALE GENOMIC DNA]</scope>
</reference>
<accession>A0A4Y2NDU8</accession>
<evidence type="ECO:0000256" key="1">
    <source>
        <dbReference type="SAM" id="MobiDB-lite"/>
    </source>
</evidence>
<dbReference type="Proteomes" id="UP000499080">
    <property type="component" value="Unassembled WGS sequence"/>
</dbReference>
<feature type="compositionally biased region" description="Basic and acidic residues" evidence="1">
    <location>
        <begin position="49"/>
        <end position="76"/>
    </location>
</feature>
<feature type="region of interest" description="Disordered" evidence="1">
    <location>
        <begin position="49"/>
        <end position="82"/>
    </location>
</feature>
<protein>
    <submittedName>
        <fullName evidence="2">Uncharacterized protein</fullName>
    </submittedName>
</protein>
<evidence type="ECO:0000313" key="2">
    <source>
        <dbReference type="EMBL" id="GBN37585.1"/>
    </source>
</evidence>
<organism evidence="2 3">
    <name type="scientific">Araneus ventricosus</name>
    <name type="common">Orbweaver spider</name>
    <name type="synonym">Epeira ventricosa</name>
    <dbReference type="NCBI Taxonomy" id="182803"/>
    <lineage>
        <taxon>Eukaryota</taxon>
        <taxon>Metazoa</taxon>
        <taxon>Ecdysozoa</taxon>
        <taxon>Arthropoda</taxon>
        <taxon>Chelicerata</taxon>
        <taxon>Arachnida</taxon>
        <taxon>Araneae</taxon>
        <taxon>Araneomorphae</taxon>
        <taxon>Entelegynae</taxon>
        <taxon>Araneoidea</taxon>
        <taxon>Araneidae</taxon>
        <taxon>Araneus</taxon>
    </lineage>
</organism>
<name>A0A4Y2NDU8_ARAVE</name>
<gene>
    <name evidence="2" type="ORF">AVEN_224254_1</name>
</gene>
<sequence>MLDSVLVKNGGSPFLKGEYSGIRQEQNRTAFFRATSPYWKVVMCRSLRNETADTTPQKERPDPISTKRNEFSKKNESAVSDS</sequence>
<dbReference type="AlphaFoldDB" id="A0A4Y2NDU8"/>